<organism evidence="5 6">
    <name type="scientific">Paenibacillus sabuli</name>
    <dbReference type="NCBI Taxonomy" id="2772509"/>
    <lineage>
        <taxon>Bacteria</taxon>
        <taxon>Bacillati</taxon>
        <taxon>Bacillota</taxon>
        <taxon>Bacilli</taxon>
        <taxon>Bacillales</taxon>
        <taxon>Paenibacillaceae</taxon>
        <taxon>Paenibacillus</taxon>
    </lineage>
</organism>
<keyword evidence="1" id="KW-0805">Transcription regulation</keyword>
<dbReference type="InterPro" id="IPR003313">
    <property type="entry name" value="AraC-bd"/>
</dbReference>
<dbReference type="Pfam" id="PF12833">
    <property type="entry name" value="HTH_18"/>
    <property type="match status" value="1"/>
</dbReference>
<dbReference type="SUPFAM" id="SSF46689">
    <property type="entry name" value="Homeodomain-like"/>
    <property type="match status" value="2"/>
</dbReference>
<dbReference type="Pfam" id="PF02311">
    <property type="entry name" value="AraC_binding"/>
    <property type="match status" value="1"/>
</dbReference>
<dbReference type="EMBL" id="JACXIZ010000012">
    <property type="protein sequence ID" value="MBD2844762.1"/>
    <property type="molecule type" value="Genomic_DNA"/>
</dbReference>
<dbReference type="SUPFAM" id="SSF51182">
    <property type="entry name" value="RmlC-like cupins"/>
    <property type="match status" value="1"/>
</dbReference>
<dbReference type="Gene3D" id="1.10.10.60">
    <property type="entry name" value="Homeodomain-like"/>
    <property type="match status" value="1"/>
</dbReference>
<dbReference type="GO" id="GO:0043565">
    <property type="term" value="F:sequence-specific DNA binding"/>
    <property type="evidence" value="ECO:0007669"/>
    <property type="project" value="InterPro"/>
</dbReference>
<dbReference type="InterPro" id="IPR018060">
    <property type="entry name" value="HTH_AraC"/>
</dbReference>
<reference evidence="5" key="1">
    <citation type="submission" date="2020-09" db="EMBL/GenBank/DDBJ databases">
        <title>A novel bacterium of genus Paenibacillus, isolated from South China Sea.</title>
        <authorList>
            <person name="Huang H."/>
            <person name="Mo K."/>
            <person name="Hu Y."/>
        </authorList>
    </citation>
    <scope>NUCLEOTIDE SEQUENCE</scope>
    <source>
        <strain evidence="5">IB182496</strain>
    </source>
</reference>
<dbReference type="GO" id="GO:0003700">
    <property type="term" value="F:DNA-binding transcription factor activity"/>
    <property type="evidence" value="ECO:0007669"/>
    <property type="project" value="InterPro"/>
</dbReference>
<dbReference type="AlphaFoldDB" id="A0A927BR66"/>
<name>A0A927BR66_9BACL</name>
<dbReference type="Proteomes" id="UP000621560">
    <property type="component" value="Unassembled WGS sequence"/>
</dbReference>
<dbReference type="Gene3D" id="2.60.120.10">
    <property type="entry name" value="Jelly Rolls"/>
    <property type="match status" value="1"/>
</dbReference>
<keyword evidence="6" id="KW-1185">Reference proteome</keyword>
<sequence length="298" mass="34208">MSADLFPRMTLGEPLAIKRLISLHYFEFAPTYVFDGEQHDFWEMCYVDKGELGVYADGEGYRLKQGDMIFHRPDEFHSLWAISGTAPNVVVVAFECASEAAHFFERRLVTLGARQREMLAQMMQHGYDAFKPPFDEPFDHKLTRRADAPLGAEQLFKIHLEMLLLDLLHSGQAAGKAERRSGTVRHLGEESLVRKIIALLEERVEEDLKLDAVCHTFNLSKNHALALFKAQTGQSIMRYFRNLKQQKARQLIREGRLTFTEIAARLQYGSVHSFSRQFRTATGMSPTEYLHSIQSKVR</sequence>
<evidence type="ECO:0000259" key="4">
    <source>
        <dbReference type="PROSITE" id="PS01124"/>
    </source>
</evidence>
<keyword evidence="3" id="KW-0804">Transcription</keyword>
<evidence type="ECO:0000313" key="6">
    <source>
        <dbReference type="Proteomes" id="UP000621560"/>
    </source>
</evidence>
<dbReference type="InterPro" id="IPR009057">
    <property type="entry name" value="Homeodomain-like_sf"/>
</dbReference>
<comment type="caution">
    <text evidence="5">The sequence shown here is derived from an EMBL/GenBank/DDBJ whole genome shotgun (WGS) entry which is preliminary data.</text>
</comment>
<keyword evidence="2" id="KW-0238">DNA-binding</keyword>
<evidence type="ECO:0000256" key="3">
    <source>
        <dbReference type="ARBA" id="ARBA00023163"/>
    </source>
</evidence>
<feature type="domain" description="HTH araC/xylS-type" evidence="4">
    <location>
        <begin position="194"/>
        <end position="292"/>
    </location>
</feature>
<dbReference type="InterPro" id="IPR014710">
    <property type="entry name" value="RmlC-like_jellyroll"/>
</dbReference>
<dbReference type="PANTHER" id="PTHR43280:SF2">
    <property type="entry name" value="HTH-TYPE TRANSCRIPTIONAL REGULATOR EXSA"/>
    <property type="match status" value="1"/>
</dbReference>
<dbReference type="PROSITE" id="PS01124">
    <property type="entry name" value="HTH_ARAC_FAMILY_2"/>
    <property type="match status" value="1"/>
</dbReference>
<dbReference type="InterPro" id="IPR011051">
    <property type="entry name" value="RmlC_Cupin_sf"/>
</dbReference>
<dbReference type="SMART" id="SM00342">
    <property type="entry name" value="HTH_ARAC"/>
    <property type="match status" value="1"/>
</dbReference>
<evidence type="ECO:0000313" key="5">
    <source>
        <dbReference type="EMBL" id="MBD2844762.1"/>
    </source>
</evidence>
<gene>
    <name evidence="5" type="ORF">IDH44_06130</name>
</gene>
<proteinExistence type="predicted"/>
<protein>
    <submittedName>
        <fullName evidence="5">Helix-turn-helix transcriptional regulator</fullName>
    </submittedName>
</protein>
<dbReference type="RefSeq" id="WP_190915726.1">
    <property type="nucleotide sequence ID" value="NZ_JACXIZ010000012.1"/>
</dbReference>
<evidence type="ECO:0000256" key="2">
    <source>
        <dbReference type="ARBA" id="ARBA00023125"/>
    </source>
</evidence>
<evidence type="ECO:0000256" key="1">
    <source>
        <dbReference type="ARBA" id="ARBA00023015"/>
    </source>
</evidence>
<accession>A0A927BR66</accession>
<dbReference type="PANTHER" id="PTHR43280">
    <property type="entry name" value="ARAC-FAMILY TRANSCRIPTIONAL REGULATOR"/>
    <property type="match status" value="1"/>
</dbReference>